<proteinExistence type="predicted"/>
<sequence>MSSKRSPSTLEYFTKKVKDQELFLPPEDCIKQMIGSDFNNFSTSFRDEKRKTFDLTRFSIHFDSSSLSNINNFQENYDQSSNQFRFDKSEKPSTTDNSIPPLASTTNKSVLSSPTIRKNNLSALSTTSAKNNSVSVSSITNSLGQTIMDISKYDLNCCSSSKAYHPLKEDELISTTINKRSCQKKWFTDYPWLTVFQEALYTISEEKGDPVVQDSEDLTEKPILSRLRRPPRRYESNTIPPPDGSNDYIKTLMDFCHDDIYIERLKSEAFLISDFFRIVINTNQMKIKLIAKISTVCEIGKQMFQEFDKLIRLYLTITITTATSERAFSALNRVKNTLRSSMTQSRLSHCLLAHIYKEKLDKIDPNQIMSTFISSNEQRQALFGLMF</sequence>
<feature type="compositionally biased region" description="Polar residues" evidence="1">
    <location>
        <begin position="94"/>
        <end position="111"/>
    </location>
</feature>
<evidence type="ECO:0000313" key="3">
    <source>
        <dbReference type="EMBL" id="CAF4057827.1"/>
    </source>
</evidence>
<dbReference type="PANTHER" id="PTHR45749">
    <property type="match status" value="1"/>
</dbReference>
<dbReference type="GO" id="GO:0046983">
    <property type="term" value="F:protein dimerization activity"/>
    <property type="evidence" value="ECO:0007669"/>
    <property type="project" value="InterPro"/>
</dbReference>
<evidence type="ECO:0000256" key="1">
    <source>
        <dbReference type="SAM" id="MobiDB-lite"/>
    </source>
</evidence>
<feature type="region of interest" description="Disordered" evidence="1">
    <location>
        <begin position="86"/>
        <end position="111"/>
    </location>
</feature>
<evidence type="ECO:0000313" key="4">
    <source>
        <dbReference type="Proteomes" id="UP000663836"/>
    </source>
</evidence>
<dbReference type="Proteomes" id="UP000663836">
    <property type="component" value="Unassembled WGS sequence"/>
</dbReference>
<feature type="domain" description="HAT C-terminal dimerisation" evidence="2">
    <location>
        <begin position="309"/>
        <end position="352"/>
    </location>
</feature>
<evidence type="ECO:0000259" key="2">
    <source>
        <dbReference type="Pfam" id="PF05699"/>
    </source>
</evidence>
<reference evidence="3" key="1">
    <citation type="submission" date="2021-02" db="EMBL/GenBank/DDBJ databases">
        <authorList>
            <person name="Nowell W R."/>
        </authorList>
    </citation>
    <scope>NUCLEOTIDE SEQUENCE</scope>
</reference>
<gene>
    <name evidence="3" type="ORF">JBS370_LOCUS29411</name>
</gene>
<dbReference type="PANTHER" id="PTHR45749:SF21">
    <property type="entry name" value="DUF4371 DOMAIN-CONTAINING PROTEIN"/>
    <property type="match status" value="1"/>
</dbReference>
<comment type="caution">
    <text evidence="3">The sequence shown here is derived from an EMBL/GenBank/DDBJ whole genome shotgun (WGS) entry which is preliminary data.</text>
</comment>
<protein>
    <recommendedName>
        <fullName evidence="2">HAT C-terminal dimerisation domain-containing protein</fullName>
    </recommendedName>
</protein>
<dbReference type="EMBL" id="CAJOBD010006318">
    <property type="protein sequence ID" value="CAF4057827.1"/>
    <property type="molecule type" value="Genomic_DNA"/>
</dbReference>
<name>A0A819S5E7_9BILA</name>
<accession>A0A819S5E7</accession>
<dbReference type="AlphaFoldDB" id="A0A819S5E7"/>
<organism evidence="3 4">
    <name type="scientific">Rotaria sordida</name>
    <dbReference type="NCBI Taxonomy" id="392033"/>
    <lineage>
        <taxon>Eukaryota</taxon>
        <taxon>Metazoa</taxon>
        <taxon>Spiralia</taxon>
        <taxon>Gnathifera</taxon>
        <taxon>Rotifera</taxon>
        <taxon>Eurotatoria</taxon>
        <taxon>Bdelloidea</taxon>
        <taxon>Philodinida</taxon>
        <taxon>Philodinidae</taxon>
        <taxon>Rotaria</taxon>
    </lineage>
</organism>
<dbReference type="InterPro" id="IPR008906">
    <property type="entry name" value="HATC_C_dom"/>
</dbReference>
<dbReference type="Pfam" id="PF05699">
    <property type="entry name" value="Dimer_Tnp_hAT"/>
    <property type="match status" value="1"/>
</dbReference>